<reference evidence="5" key="2">
    <citation type="submission" date="2025-09" db="UniProtKB">
        <authorList>
            <consortium name="Ensembl"/>
        </authorList>
    </citation>
    <scope>IDENTIFICATION</scope>
</reference>
<dbReference type="Ensembl" id="ENSSANT00000027769.1">
    <property type="protein sequence ID" value="ENSSANP00000026074.1"/>
    <property type="gene ID" value="ENSSANG00000013459.1"/>
</dbReference>
<dbReference type="InterPro" id="IPR043136">
    <property type="entry name" value="B30.2/SPRY_sf"/>
</dbReference>
<dbReference type="PANTHER" id="PTHR25465:SF5">
    <property type="entry name" value="E3 UBIQUITIN_ISG15 LIGASE TRIM25-RELATED"/>
    <property type="match status" value="1"/>
</dbReference>
<dbReference type="SUPFAM" id="SSF49899">
    <property type="entry name" value="Concanavalin A-like lectins/glucanases"/>
    <property type="match status" value="1"/>
</dbReference>
<dbReference type="InterPro" id="IPR013320">
    <property type="entry name" value="ConA-like_dom_sf"/>
</dbReference>
<accession>A0A671M661</accession>
<proteinExistence type="predicted"/>
<organism evidence="5 6">
    <name type="scientific">Sinocyclocheilus anshuiensis</name>
    <dbReference type="NCBI Taxonomy" id="1608454"/>
    <lineage>
        <taxon>Eukaryota</taxon>
        <taxon>Metazoa</taxon>
        <taxon>Chordata</taxon>
        <taxon>Craniata</taxon>
        <taxon>Vertebrata</taxon>
        <taxon>Euteleostomi</taxon>
        <taxon>Actinopterygii</taxon>
        <taxon>Neopterygii</taxon>
        <taxon>Teleostei</taxon>
        <taxon>Ostariophysi</taxon>
        <taxon>Cypriniformes</taxon>
        <taxon>Cyprinidae</taxon>
        <taxon>Cyprininae</taxon>
        <taxon>Sinocyclocheilus</taxon>
    </lineage>
</organism>
<evidence type="ECO:0000256" key="1">
    <source>
        <dbReference type="ARBA" id="ARBA00022723"/>
    </source>
</evidence>
<dbReference type="InterPro" id="IPR001870">
    <property type="entry name" value="B30.2/SPRY"/>
</dbReference>
<protein>
    <recommendedName>
        <fullName evidence="4">B30.2/SPRY domain-containing protein</fullName>
    </recommendedName>
</protein>
<dbReference type="Pfam" id="PF00622">
    <property type="entry name" value="SPRY"/>
    <property type="match status" value="1"/>
</dbReference>
<keyword evidence="1" id="KW-0479">Metal-binding</keyword>
<dbReference type="InterPro" id="IPR003877">
    <property type="entry name" value="SPRY_dom"/>
</dbReference>
<dbReference type="GO" id="GO:0008270">
    <property type="term" value="F:zinc ion binding"/>
    <property type="evidence" value="ECO:0007669"/>
    <property type="project" value="UniProtKB-KW"/>
</dbReference>
<evidence type="ECO:0000313" key="6">
    <source>
        <dbReference type="Proteomes" id="UP000472260"/>
    </source>
</evidence>
<dbReference type="PANTHER" id="PTHR25465">
    <property type="entry name" value="B-BOX DOMAIN CONTAINING"/>
    <property type="match status" value="1"/>
</dbReference>
<evidence type="ECO:0000313" key="5">
    <source>
        <dbReference type="Ensembl" id="ENSSANP00000026074.1"/>
    </source>
</evidence>
<dbReference type="PROSITE" id="PS50188">
    <property type="entry name" value="B302_SPRY"/>
    <property type="match status" value="1"/>
</dbReference>
<reference evidence="5" key="1">
    <citation type="submission" date="2025-08" db="UniProtKB">
        <authorList>
            <consortium name="Ensembl"/>
        </authorList>
    </citation>
    <scope>IDENTIFICATION</scope>
</reference>
<dbReference type="Gene3D" id="2.60.120.920">
    <property type="match status" value="1"/>
</dbReference>
<keyword evidence="6" id="KW-1185">Reference proteome</keyword>
<evidence type="ECO:0000259" key="4">
    <source>
        <dbReference type="PROSITE" id="PS50188"/>
    </source>
</evidence>
<evidence type="ECO:0000256" key="2">
    <source>
        <dbReference type="ARBA" id="ARBA00022771"/>
    </source>
</evidence>
<feature type="domain" description="B30.2/SPRY" evidence="4">
    <location>
        <begin position="1"/>
        <end position="97"/>
    </location>
</feature>
<keyword evidence="3" id="KW-0862">Zinc</keyword>
<sequence>MSRRDCLFGCNDQSWSLCCSKYSGYSFSHNNVETDLSVKSISSRIGVFVDHRAGTLSFYSVSDTMSLIHTVQTTFTQPLYPGFRVFLWNNHETKFKF</sequence>
<dbReference type="AlphaFoldDB" id="A0A671M661"/>
<dbReference type="InterPro" id="IPR051051">
    <property type="entry name" value="E3_ubiq-ligase_TRIM/RNF"/>
</dbReference>
<name>A0A671M661_9TELE</name>
<keyword evidence="2" id="KW-0863">Zinc-finger</keyword>
<dbReference type="PRINTS" id="PR01407">
    <property type="entry name" value="BUTYPHLNCDUF"/>
</dbReference>
<dbReference type="InterPro" id="IPR003879">
    <property type="entry name" value="Butyrophylin_SPRY"/>
</dbReference>
<evidence type="ECO:0000256" key="3">
    <source>
        <dbReference type="ARBA" id="ARBA00022833"/>
    </source>
</evidence>
<dbReference type="Proteomes" id="UP000472260">
    <property type="component" value="Unassembled WGS sequence"/>
</dbReference>